<accession>A0A0K8RF70</accession>
<protein>
    <submittedName>
        <fullName evidence="1">Putative ficolin/ixoderin</fullName>
    </submittedName>
</protein>
<proteinExistence type="evidence at transcript level"/>
<dbReference type="AlphaFoldDB" id="A0A0K8RF70"/>
<sequence length="99" mass="11412">MFVELLFIPVVAGNVFMESSFRRVPEITERQYGTRKTYMIFDPCNTNKRFTFSATSAASTTGQTFECLLLRLLSSVVRESSWREFGGEEAFEDLQQCLF</sequence>
<evidence type="ECO:0000313" key="1">
    <source>
        <dbReference type="EMBL" id="JAA69104.1"/>
    </source>
</evidence>
<name>A0A0K8RF70_IXORI</name>
<dbReference type="EMBL" id="GADI01004704">
    <property type="protein sequence ID" value="JAA69104.1"/>
    <property type="molecule type" value="mRNA"/>
</dbReference>
<reference evidence="1" key="1">
    <citation type="submission" date="2012-12" db="EMBL/GenBank/DDBJ databases">
        <title>Identification and characterization of a phenylalanine ammonia-lyase gene family in Isatis indigotica Fort.</title>
        <authorList>
            <person name="Liu Q."/>
            <person name="Chen J."/>
            <person name="Zhou X."/>
            <person name="Di P."/>
            <person name="Xiao Y."/>
            <person name="Xuan H."/>
            <person name="Zhang L."/>
            <person name="Chen W."/>
        </authorList>
    </citation>
    <scope>NUCLEOTIDE SEQUENCE</scope>
    <source>
        <tissue evidence="1">Salivary gland</tissue>
    </source>
</reference>
<organism evidence="1">
    <name type="scientific">Ixodes ricinus</name>
    <name type="common">Common tick</name>
    <name type="synonym">Acarus ricinus</name>
    <dbReference type="NCBI Taxonomy" id="34613"/>
    <lineage>
        <taxon>Eukaryota</taxon>
        <taxon>Metazoa</taxon>
        <taxon>Ecdysozoa</taxon>
        <taxon>Arthropoda</taxon>
        <taxon>Chelicerata</taxon>
        <taxon>Arachnida</taxon>
        <taxon>Acari</taxon>
        <taxon>Parasitiformes</taxon>
        <taxon>Ixodida</taxon>
        <taxon>Ixodoidea</taxon>
        <taxon>Ixodidae</taxon>
        <taxon>Ixodinae</taxon>
        <taxon>Ixodes</taxon>
    </lineage>
</organism>